<dbReference type="GeneID" id="69590392"/>
<accession>A0A6N2WLM7</accession>
<dbReference type="Proteomes" id="UP000095606">
    <property type="component" value="Unassembled WGS sequence"/>
</dbReference>
<sequence>MAKKIGYIEKDGVIFVSVKDVFEYFREMEVITTEQLEWQYRWDFEQNIIKQMYGCYRSGNLANSDVPWIIDGEFYCHWLRFTYSDFTSAIKVLRNEQEIKKLAMLIDFHDFARSKLFVKRKFALK</sequence>
<evidence type="ECO:0000313" key="1">
    <source>
        <dbReference type="EMBL" id="CUO59599.1"/>
    </source>
</evidence>
<dbReference type="EMBL" id="CZAE01000002">
    <property type="protein sequence ID" value="CUO59599.1"/>
    <property type="molecule type" value="Genomic_DNA"/>
</dbReference>
<protein>
    <submittedName>
        <fullName evidence="1">Uncharacterized protein</fullName>
    </submittedName>
</protein>
<proteinExistence type="predicted"/>
<name>A0A174GFH4_9BACE</name>
<evidence type="ECO:0000313" key="3">
    <source>
        <dbReference type="Proteomes" id="UP000095606"/>
    </source>
</evidence>
<reference evidence="1 3" key="1">
    <citation type="submission" date="2015-09" db="EMBL/GenBank/DDBJ databases">
        <authorList>
            <consortium name="Pathogen Informatics"/>
        </authorList>
    </citation>
    <scope>NUCLEOTIDE SEQUENCE [LARGE SCALE GENOMIC DNA]</scope>
    <source>
        <strain evidence="1 3">2789STDY5834846</strain>
    </source>
</reference>
<gene>
    <name evidence="2" type="ORF">BFLFYP10_03290</name>
    <name evidence="1" type="ORF">ERS852461_00650</name>
</gene>
<dbReference type="RefSeq" id="WP_055268846.1">
    <property type="nucleotide sequence ID" value="NZ_CACRSZ010000070.1"/>
</dbReference>
<organism evidence="1 3">
    <name type="scientific">Bacteroides faecis</name>
    <dbReference type="NCBI Taxonomy" id="674529"/>
    <lineage>
        <taxon>Bacteria</taxon>
        <taxon>Pseudomonadati</taxon>
        <taxon>Bacteroidota</taxon>
        <taxon>Bacteroidia</taxon>
        <taxon>Bacteroidales</taxon>
        <taxon>Bacteroidaceae</taxon>
        <taxon>Bacteroides</taxon>
    </lineage>
</organism>
<dbReference type="AlphaFoldDB" id="A0A174GFH4"/>
<evidence type="ECO:0000313" key="2">
    <source>
        <dbReference type="EMBL" id="VYT43629.1"/>
    </source>
</evidence>
<reference evidence="2" key="2">
    <citation type="submission" date="2019-11" db="EMBL/GenBank/DDBJ databases">
        <authorList>
            <person name="Feng L."/>
        </authorList>
    </citation>
    <scope>NUCLEOTIDE SEQUENCE</scope>
    <source>
        <strain evidence="2">BfaecisLFYP10</strain>
    </source>
</reference>
<dbReference type="EMBL" id="CACRSZ010000070">
    <property type="protein sequence ID" value="VYT43629.1"/>
    <property type="molecule type" value="Genomic_DNA"/>
</dbReference>
<accession>A0A174GFH4</accession>